<dbReference type="EMBL" id="JACHKA010000001">
    <property type="protein sequence ID" value="MBB5986242.1"/>
    <property type="molecule type" value="Genomic_DNA"/>
</dbReference>
<keyword evidence="1" id="KW-0812">Transmembrane</keyword>
<name>A0ABR6NHY8_9SPHN</name>
<evidence type="ECO:0000313" key="3">
    <source>
        <dbReference type="Proteomes" id="UP001138540"/>
    </source>
</evidence>
<dbReference type="RefSeq" id="WP_184153544.1">
    <property type="nucleotide sequence ID" value="NZ_JACHKA010000001.1"/>
</dbReference>
<comment type="caution">
    <text evidence="2">The sequence shown here is derived from an EMBL/GenBank/DDBJ whole genome shotgun (WGS) entry which is preliminary data.</text>
</comment>
<accession>A0ABR6NHY8</accession>
<keyword evidence="3" id="KW-1185">Reference proteome</keyword>
<sequence>MSEAERFPYHRSLAPMMWVLAGLMAVETAVLHLLVALWQPWLALLLSVMSIAAFLWLVALIRSFRARPVEIRDGVLLWRCGWLRSISVPLDRIAGLRTSWDRTLVRDRQTANLALIAWPNIMIDLDGPLPMGRRTVTRLAHRLDDRAAFVAALAPHLREAASTNSEAMAHHLSS</sequence>
<evidence type="ECO:0008006" key="4">
    <source>
        <dbReference type="Google" id="ProtNLM"/>
    </source>
</evidence>
<keyword evidence="1" id="KW-0472">Membrane</keyword>
<reference evidence="2 3" key="1">
    <citation type="submission" date="2020-08" db="EMBL/GenBank/DDBJ databases">
        <title>Exploring microbial biodiversity for novel pathways involved in the catabolism of aromatic compounds derived from lignin.</title>
        <authorList>
            <person name="Elkins J."/>
        </authorList>
    </citation>
    <scope>NUCLEOTIDE SEQUENCE [LARGE SCALE GENOMIC DNA]</scope>
    <source>
        <strain evidence="2 3">B1D3A</strain>
    </source>
</reference>
<organism evidence="2 3">
    <name type="scientific">Sphingobium lignivorans</name>
    <dbReference type="NCBI Taxonomy" id="2735886"/>
    <lineage>
        <taxon>Bacteria</taxon>
        <taxon>Pseudomonadati</taxon>
        <taxon>Pseudomonadota</taxon>
        <taxon>Alphaproteobacteria</taxon>
        <taxon>Sphingomonadales</taxon>
        <taxon>Sphingomonadaceae</taxon>
        <taxon>Sphingobium</taxon>
    </lineage>
</organism>
<evidence type="ECO:0000313" key="2">
    <source>
        <dbReference type="EMBL" id="MBB5986242.1"/>
    </source>
</evidence>
<proteinExistence type="predicted"/>
<keyword evidence="1" id="KW-1133">Transmembrane helix</keyword>
<dbReference type="Proteomes" id="UP001138540">
    <property type="component" value="Unassembled WGS sequence"/>
</dbReference>
<protein>
    <recommendedName>
        <fullName evidence="4">PH domain-containing protein</fullName>
    </recommendedName>
</protein>
<feature type="transmembrane region" description="Helical" evidence="1">
    <location>
        <begin position="41"/>
        <end position="61"/>
    </location>
</feature>
<feature type="transmembrane region" description="Helical" evidence="1">
    <location>
        <begin position="12"/>
        <end position="35"/>
    </location>
</feature>
<evidence type="ECO:0000256" key="1">
    <source>
        <dbReference type="SAM" id="Phobius"/>
    </source>
</evidence>
<gene>
    <name evidence="2" type="ORF">HNP60_002216</name>
</gene>